<feature type="domain" description="Amidase" evidence="1">
    <location>
        <begin position="32"/>
        <end position="451"/>
    </location>
</feature>
<dbReference type="InterPro" id="IPR036928">
    <property type="entry name" value="AS_sf"/>
</dbReference>
<protein>
    <submittedName>
        <fullName evidence="2">Amidase</fullName>
        <ecNumber evidence="2">3.5.1.4</ecNumber>
    </submittedName>
</protein>
<dbReference type="RefSeq" id="WP_193781795.1">
    <property type="nucleotide sequence ID" value="NZ_JADDOJ010000086.1"/>
</dbReference>
<dbReference type="InterPro" id="IPR000120">
    <property type="entry name" value="Amidase"/>
</dbReference>
<sequence length="480" mass="50916">MAAPAAGSDALHALGVPQLVEGFRRRDFSPVEVAEAVLGHVELWERHLQALYLLQPERVMAQARESEARWLHGQPLGPLDGVPVTIKDNIATRGDPTPLGTAACELVPAAADAPPAARLREAGAVFLAKTTMPDYGMLSSGLSSFHALARNPWDLACTPGGSSAGAGAAAAAGYGPLHLGTDIGGSLRLPAGWCGIFTLKPSLGRIPIDPPYTGRAAGPMTRTVADAAWAMQVLSLPDARDSMSLPFQDIAWTDIERGPALLRGLRIGLLLDAGCGLPVDAEVREAVQAAARLFEQAGAHVEPMAPFLRPEMLDGMDHFWRMRSHMDLQALPRARRAAVLPYIRAWADSAAGMTGEAVFRAASRFHETRVATVAACAPYDLVLSPVSPGPAAPAEWASPTNDPMRPLEHIAFTVPFNMSEQPAASINCGYTAGGLPIGLQIAGRRFDDLGVLRISRAFELLRGPQRPWPSPPTPAAQTLD</sequence>
<dbReference type="Pfam" id="PF01425">
    <property type="entry name" value="Amidase"/>
    <property type="match status" value="1"/>
</dbReference>
<proteinExistence type="predicted"/>
<gene>
    <name evidence="2" type="ORF">IM725_16825</name>
</gene>
<name>A0ABR9SJA8_9BURK</name>
<reference evidence="2 3" key="1">
    <citation type="submission" date="2020-10" db="EMBL/GenBank/DDBJ databases">
        <title>Draft genome of Ramlibacter aquaticus LMG 30558.</title>
        <authorList>
            <person name="Props R."/>
        </authorList>
    </citation>
    <scope>NUCLEOTIDE SEQUENCE [LARGE SCALE GENOMIC DNA]</scope>
    <source>
        <strain evidence="2 3">LMG 30558</strain>
    </source>
</reference>
<organism evidence="2 3">
    <name type="scientific">Ramlibacter aquaticus</name>
    <dbReference type="NCBI Taxonomy" id="2780094"/>
    <lineage>
        <taxon>Bacteria</taxon>
        <taxon>Pseudomonadati</taxon>
        <taxon>Pseudomonadota</taxon>
        <taxon>Betaproteobacteria</taxon>
        <taxon>Burkholderiales</taxon>
        <taxon>Comamonadaceae</taxon>
        <taxon>Ramlibacter</taxon>
    </lineage>
</organism>
<dbReference type="GO" id="GO:0004040">
    <property type="term" value="F:amidase activity"/>
    <property type="evidence" value="ECO:0007669"/>
    <property type="project" value="UniProtKB-EC"/>
</dbReference>
<dbReference type="Proteomes" id="UP000715965">
    <property type="component" value="Unassembled WGS sequence"/>
</dbReference>
<dbReference type="EC" id="3.5.1.4" evidence="2"/>
<comment type="caution">
    <text evidence="2">The sequence shown here is derived from an EMBL/GenBank/DDBJ whole genome shotgun (WGS) entry which is preliminary data.</text>
</comment>
<dbReference type="PANTHER" id="PTHR11895:SF173">
    <property type="entry name" value="GLUTAMYL-TRNA AMIDOTRANSFERASE SUBUNIT A"/>
    <property type="match status" value="1"/>
</dbReference>
<keyword evidence="3" id="KW-1185">Reference proteome</keyword>
<evidence type="ECO:0000313" key="2">
    <source>
        <dbReference type="EMBL" id="MBE7942239.1"/>
    </source>
</evidence>
<dbReference type="Gene3D" id="3.90.1300.10">
    <property type="entry name" value="Amidase signature (AS) domain"/>
    <property type="match status" value="1"/>
</dbReference>
<dbReference type="NCBIfam" id="NF005450">
    <property type="entry name" value="PRK07042.1"/>
    <property type="match status" value="1"/>
</dbReference>
<evidence type="ECO:0000313" key="3">
    <source>
        <dbReference type="Proteomes" id="UP000715965"/>
    </source>
</evidence>
<dbReference type="EMBL" id="JADDOJ010000086">
    <property type="protein sequence ID" value="MBE7942239.1"/>
    <property type="molecule type" value="Genomic_DNA"/>
</dbReference>
<accession>A0ABR9SJA8</accession>
<evidence type="ECO:0000259" key="1">
    <source>
        <dbReference type="Pfam" id="PF01425"/>
    </source>
</evidence>
<dbReference type="SUPFAM" id="SSF75304">
    <property type="entry name" value="Amidase signature (AS) enzymes"/>
    <property type="match status" value="1"/>
</dbReference>
<dbReference type="PANTHER" id="PTHR11895">
    <property type="entry name" value="TRANSAMIDASE"/>
    <property type="match status" value="1"/>
</dbReference>
<dbReference type="InterPro" id="IPR023631">
    <property type="entry name" value="Amidase_dom"/>
</dbReference>
<keyword evidence="2" id="KW-0378">Hydrolase</keyword>